<feature type="region of interest" description="Disordered" evidence="1">
    <location>
        <begin position="252"/>
        <end position="306"/>
    </location>
</feature>
<gene>
    <name evidence="2" type="ORF">K6K41_19865</name>
</gene>
<dbReference type="EMBL" id="CP081869">
    <property type="protein sequence ID" value="QZN99085.1"/>
    <property type="molecule type" value="Genomic_DNA"/>
</dbReference>
<evidence type="ECO:0000256" key="1">
    <source>
        <dbReference type="SAM" id="MobiDB-lite"/>
    </source>
</evidence>
<keyword evidence="3" id="KW-1185">Reference proteome</keyword>
<proteinExistence type="predicted"/>
<evidence type="ECO:0000313" key="2">
    <source>
        <dbReference type="EMBL" id="QZN99085.1"/>
    </source>
</evidence>
<evidence type="ECO:0000313" key="3">
    <source>
        <dbReference type="Proteomes" id="UP000825701"/>
    </source>
</evidence>
<name>A0A9E6ULL2_9HYPH</name>
<reference evidence="2" key="1">
    <citation type="submission" date="2021-08" db="EMBL/GenBank/DDBJ databases">
        <authorList>
            <person name="Zhang H."/>
            <person name="Xu M."/>
            <person name="Yu Z."/>
            <person name="Yang L."/>
            <person name="Cai Y."/>
        </authorList>
    </citation>
    <scope>NUCLEOTIDE SEQUENCE</scope>
    <source>
        <strain evidence="2">CHL1</strain>
    </source>
</reference>
<organism evidence="2 3">
    <name type="scientific">Chenggangzhangella methanolivorans</name>
    <dbReference type="NCBI Taxonomy" id="1437009"/>
    <lineage>
        <taxon>Bacteria</taxon>
        <taxon>Pseudomonadati</taxon>
        <taxon>Pseudomonadota</taxon>
        <taxon>Alphaproteobacteria</taxon>
        <taxon>Hyphomicrobiales</taxon>
        <taxon>Methylopilaceae</taxon>
        <taxon>Chenggangzhangella</taxon>
    </lineage>
</organism>
<sequence>MVLEQRWVELAERSCDQIEAQPFGKRGGKTKDLAEVLEVSPAYLRRAISAHKFAATDPFPKVVVSTLPLPVVEELRTWREFNRGRATAAARLFARGKMTVEKLIERSRAARAGRTKPSLAHRTTRPFRMAVRDHILREMPQFEELERFSELTGAHITLQSRDGLQRLAIVATGPFSDIDIELAKCRDALLTALGLLFSHDIVSLACSSKEAERHARAMLKSMPLAREMEALGRPLEKRLSIWAYDAKKHGGPFDQRSAAEQARSMLGRKAPAARAKSAHGSANRSPQPDGACQAKATERSARKRAG</sequence>
<dbReference type="RefSeq" id="WP_261402117.1">
    <property type="nucleotide sequence ID" value="NZ_CP081869.1"/>
</dbReference>
<dbReference type="Proteomes" id="UP000825701">
    <property type="component" value="Chromosome"/>
</dbReference>
<protein>
    <submittedName>
        <fullName evidence="2">Uncharacterized protein</fullName>
    </submittedName>
</protein>
<accession>A0A9E6ULL2</accession>
<dbReference type="AlphaFoldDB" id="A0A9E6ULL2"/>
<dbReference type="KEGG" id="cmet:K6K41_19865"/>